<name>A0A3B9IPH5_9PROT</name>
<sequence length="188" mass="20360">MNFDASQFHNYNVLGSNAVGLRTYVMRPVSGTTIGISAGVSTLYDDSLDAHVLDQGDLHLIALRGFALGEMTQLTLSGAIGYLRADPEDYSHLRGFAEAAVQVAPMEGLELTGYLNATGRRYEDYFSSVFAESRRDLTGQLGVRVRYMPHANMILSAEFSVASNASTIDTFDYVAAEGSGQIGLAIRF</sequence>
<evidence type="ECO:0000313" key="1">
    <source>
        <dbReference type="EMBL" id="HAE49650.1"/>
    </source>
</evidence>
<evidence type="ECO:0000313" key="2">
    <source>
        <dbReference type="Proteomes" id="UP000257706"/>
    </source>
</evidence>
<accession>A0A3B9IPH5</accession>
<gene>
    <name evidence="1" type="ORF">DCK97_19720</name>
</gene>
<dbReference type="Proteomes" id="UP000257706">
    <property type="component" value="Unassembled WGS sequence"/>
</dbReference>
<reference evidence="1 2" key="1">
    <citation type="journal article" date="2018" name="Nat. Biotechnol.">
        <title>A standardized bacterial taxonomy based on genome phylogeny substantially revises the tree of life.</title>
        <authorList>
            <person name="Parks D.H."/>
            <person name="Chuvochina M."/>
            <person name="Waite D.W."/>
            <person name="Rinke C."/>
            <person name="Skarshewski A."/>
            <person name="Chaumeil P.A."/>
            <person name="Hugenholtz P."/>
        </authorList>
    </citation>
    <scope>NUCLEOTIDE SEQUENCE [LARGE SCALE GENOMIC DNA]</scope>
    <source>
        <strain evidence="1">UBA8739</strain>
    </source>
</reference>
<comment type="caution">
    <text evidence="1">The sequence shown here is derived from an EMBL/GenBank/DDBJ whole genome shotgun (WGS) entry which is preliminary data.</text>
</comment>
<protein>
    <submittedName>
        <fullName evidence="1">Uncharacterized protein</fullName>
    </submittedName>
</protein>
<dbReference type="EMBL" id="DMAI01000322">
    <property type="protein sequence ID" value="HAE49650.1"/>
    <property type="molecule type" value="Genomic_DNA"/>
</dbReference>
<proteinExistence type="predicted"/>
<organism evidence="1 2">
    <name type="scientific">Tistrella mobilis</name>
    <dbReference type="NCBI Taxonomy" id="171437"/>
    <lineage>
        <taxon>Bacteria</taxon>
        <taxon>Pseudomonadati</taxon>
        <taxon>Pseudomonadota</taxon>
        <taxon>Alphaproteobacteria</taxon>
        <taxon>Geminicoccales</taxon>
        <taxon>Geminicoccaceae</taxon>
        <taxon>Tistrella</taxon>
    </lineage>
</organism>
<dbReference type="AlphaFoldDB" id="A0A3B9IPH5"/>